<accession>W1XGG1</accession>
<dbReference type="AlphaFoldDB" id="W1XGG1"/>
<comment type="caution">
    <text evidence="1">The sequence shown here is derived from an EMBL/GenBank/DDBJ whole genome shotgun (WGS) entry which is preliminary data.</text>
</comment>
<gene>
    <name evidence="1" type="ORF">Q604_UNBC16087G0002</name>
</gene>
<sequence>GRADLQSNVHDYGLDEQGLELIFATIENFNDVQLSINQLVLRKQLEKGEFAGALRQINEMSLDVKNLQDRIIKK</sequence>
<protein>
    <submittedName>
        <fullName evidence="1">Uncharacterized protein</fullName>
    </submittedName>
</protein>
<feature type="non-terminal residue" evidence="1">
    <location>
        <position position="1"/>
    </location>
</feature>
<reference evidence="1" key="1">
    <citation type="submission" date="2013-12" db="EMBL/GenBank/DDBJ databases">
        <title>A Varibaculum cambriense genome reconstructed from a premature infant gut community with otherwise low bacterial novelty that shifts toward anaerobic metabolism during the third week of life.</title>
        <authorList>
            <person name="Brown C.T."/>
            <person name="Sharon I."/>
            <person name="Thomas B.C."/>
            <person name="Castelle C.J."/>
            <person name="Morowitz M.J."/>
            <person name="Banfield J.F."/>
        </authorList>
    </citation>
    <scope>NUCLEOTIDE SEQUENCE</scope>
</reference>
<name>W1XGG1_9ZZZZ</name>
<organism evidence="1">
    <name type="scientific">human gut metagenome</name>
    <dbReference type="NCBI Taxonomy" id="408170"/>
    <lineage>
        <taxon>unclassified sequences</taxon>
        <taxon>metagenomes</taxon>
        <taxon>organismal metagenomes</taxon>
    </lineage>
</organism>
<proteinExistence type="predicted"/>
<dbReference type="EMBL" id="AZMM01016087">
    <property type="protein sequence ID" value="ETJ29377.1"/>
    <property type="molecule type" value="Genomic_DNA"/>
</dbReference>
<evidence type="ECO:0000313" key="1">
    <source>
        <dbReference type="EMBL" id="ETJ29377.1"/>
    </source>
</evidence>